<feature type="compositionally biased region" description="Polar residues" evidence="1">
    <location>
        <begin position="1"/>
        <end position="12"/>
    </location>
</feature>
<name>A0A3S5A8V8_9PLAT</name>
<proteinExistence type="predicted"/>
<evidence type="ECO:0000313" key="3">
    <source>
        <dbReference type="Proteomes" id="UP000784294"/>
    </source>
</evidence>
<reference evidence="2" key="1">
    <citation type="submission" date="2018-11" db="EMBL/GenBank/DDBJ databases">
        <authorList>
            <consortium name="Pathogen Informatics"/>
        </authorList>
    </citation>
    <scope>NUCLEOTIDE SEQUENCE</scope>
</reference>
<accession>A0A3S5A8V8</accession>
<sequence length="103" mass="10920">MTESELVNSAVNAASKGKSDRANPIRAVATAKRGPYSFVSLVFPVHLDPPTAPILPLASFLLHKLPPPPPPSFGPPPSGQRARQPDNQDSLISPEGHRQGNPD</sequence>
<dbReference type="EMBL" id="CAAALY010114910">
    <property type="protein sequence ID" value="VEL30724.1"/>
    <property type="molecule type" value="Genomic_DNA"/>
</dbReference>
<evidence type="ECO:0000313" key="2">
    <source>
        <dbReference type="EMBL" id="VEL30724.1"/>
    </source>
</evidence>
<gene>
    <name evidence="2" type="ORF">PXEA_LOCUS24164</name>
</gene>
<comment type="caution">
    <text evidence="2">The sequence shown here is derived from an EMBL/GenBank/DDBJ whole genome shotgun (WGS) entry which is preliminary data.</text>
</comment>
<evidence type="ECO:0000256" key="1">
    <source>
        <dbReference type="SAM" id="MobiDB-lite"/>
    </source>
</evidence>
<dbReference type="Proteomes" id="UP000784294">
    <property type="component" value="Unassembled WGS sequence"/>
</dbReference>
<protein>
    <submittedName>
        <fullName evidence="2">Uncharacterized protein</fullName>
    </submittedName>
</protein>
<feature type="compositionally biased region" description="Pro residues" evidence="1">
    <location>
        <begin position="65"/>
        <end position="78"/>
    </location>
</feature>
<dbReference type="AlphaFoldDB" id="A0A3S5A8V8"/>
<feature type="region of interest" description="Disordered" evidence="1">
    <location>
        <begin position="1"/>
        <end position="24"/>
    </location>
</feature>
<feature type="region of interest" description="Disordered" evidence="1">
    <location>
        <begin position="63"/>
        <end position="103"/>
    </location>
</feature>
<keyword evidence="3" id="KW-1185">Reference proteome</keyword>
<organism evidence="2 3">
    <name type="scientific">Protopolystoma xenopodis</name>
    <dbReference type="NCBI Taxonomy" id="117903"/>
    <lineage>
        <taxon>Eukaryota</taxon>
        <taxon>Metazoa</taxon>
        <taxon>Spiralia</taxon>
        <taxon>Lophotrochozoa</taxon>
        <taxon>Platyhelminthes</taxon>
        <taxon>Monogenea</taxon>
        <taxon>Polyopisthocotylea</taxon>
        <taxon>Polystomatidea</taxon>
        <taxon>Polystomatidae</taxon>
        <taxon>Protopolystoma</taxon>
    </lineage>
</organism>